<dbReference type="PROSITE" id="PS50112">
    <property type="entry name" value="PAS"/>
    <property type="match status" value="1"/>
</dbReference>
<feature type="transmembrane region" description="Helical" evidence="12">
    <location>
        <begin position="7"/>
        <end position="28"/>
    </location>
</feature>
<dbReference type="Gene3D" id="6.10.340.10">
    <property type="match status" value="1"/>
</dbReference>
<dbReference type="PROSITE" id="PS50113">
    <property type="entry name" value="PAC"/>
    <property type="match status" value="1"/>
</dbReference>
<evidence type="ECO:0000256" key="2">
    <source>
        <dbReference type="ARBA" id="ARBA00004651"/>
    </source>
</evidence>
<dbReference type="PROSITE" id="PS50109">
    <property type="entry name" value="HIS_KIN"/>
    <property type="match status" value="1"/>
</dbReference>
<dbReference type="Gene3D" id="3.30.565.10">
    <property type="entry name" value="Histidine kinase-like ATPase, C-terminal domain"/>
    <property type="match status" value="1"/>
</dbReference>
<dbReference type="CDD" id="cd00130">
    <property type="entry name" value="PAS"/>
    <property type="match status" value="1"/>
</dbReference>
<evidence type="ECO:0000259" key="14">
    <source>
        <dbReference type="PROSITE" id="PS50112"/>
    </source>
</evidence>
<dbReference type="InterPro" id="IPR036097">
    <property type="entry name" value="HisK_dim/P_sf"/>
</dbReference>
<dbReference type="CDD" id="cd00082">
    <property type="entry name" value="HisKA"/>
    <property type="match status" value="1"/>
</dbReference>
<keyword evidence="11 12" id="KW-0472">Membrane</keyword>
<keyword evidence="4" id="KW-1003">Cell membrane</keyword>
<dbReference type="Pfam" id="PF02518">
    <property type="entry name" value="HATPase_c"/>
    <property type="match status" value="1"/>
</dbReference>
<evidence type="ECO:0000259" key="15">
    <source>
        <dbReference type="PROSITE" id="PS50113"/>
    </source>
</evidence>
<keyword evidence="6" id="KW-0808">Transferase</keyword>
<evidence type="ECO:0000313" key="18">
    <source>
        <dbReference type="Proteomes" id="UP000092024"/>
    </source>
</evidence>
<dbReference type="GO" id="GO:0005524">
    <property type="term" value="F:ATP binding"/>
    <property type="evidence" value="ECO:0007669"/>
    <property type="project" value="UniProtKB-KW"/>
</dbReference>
<dbReference type="GO" id="GO:0005886">
    <property type="term" value="C:plasma membrane"/>
    <property type="evidence" value="ECO:0007669"/>
    <property type="project" value="UniProtKB-SubCell"/>
</dbReference>
<evidence type="ECO:0000259" key="16">
    <source>
        <dbReference type="PROSITE" id="PS50885"/>
    </source>
</evidence>
<dbReference type="Gene3D" id="1.10.287.130">
    <property type="match status" value="1"/>
</dbReference>
<evidence type="ECO:0000313" key="17">
    <source>
        <dbReference type="EMBL" id="OBR67781.1"/>
    </source>
</evidence>
<comment type="catalytic activity">
    <reaction evidence="1">
        <text>ATP + protein L-histidine = ADP + protein N-phospho-L-histidine.</text>
        <dbReference type="EC" id="2.7.13.3"/>
    </reaction>
</comment>
<evidence type="ECO:0000256" key="1">
    <source>
        <dbReference type="ARBA" id="ARBA00000085"/>
    </source>
</evidence>
<dbReference type="InterPro" id="IPR000700">
    <property type="entry name" value="PAS-assoc_C"/>
</dbReference>
<evidence type="ECO:0000256" key="5">
    <source>
        <dbReference type="ARBA" id="ARBA00022553"/>
    </source>
</evidence>
<keyword evidence="12" id="KW-0812">Transmembrane</keyword>
<dbReference type="CDD" id="cd06225">
    <property type="entry name" value="HAMP"/>
    <property type="match status" value="1"/>
</dbReference>
<dbReference type="SUPFAM" id="SSF158472">
    <property type="entry name" value="HAMP domain-like"/>
    <property type="match status" value="1"/>
</dbReference>
<keyword evidence="8" id="KW-0418">Kinase</keyword>
<accession>A0A1A5YQ94</accession>
<evidence type="ECO:0000256" key="3">
    <source>
        <dbReference type="ARBA" id="ARBA00012438"/>
    </source>
</evidence>
<evidence type="ECO:0000256" key="10">
    <source>
        <dbReference type="ARBA" id="ARBA00023012"/>
    </source>
</evidence>
<name>A0A1A5YQ94_9BACL</name>
<gene>
    <name evidence="17" type="ORF">A7K91_08595</name>
</gene>
<dbReference type="InterPro" id="IPR036890">
    <property type="entry name" value="HATPase_C_sf"/>
</dbReference>
<dbReference type="Pfam" id="PF00672">
    <property type="entry name" value="HAMP"/>
    <property type="match status" value="1"/>
</dbReference>
<evidence type="ECO:0000259" key="13">
    <source>
        <dbReference type="PROSITE" id="PS50109"/>
    </source>
</evidence>
<dbReference type="InterPro" id="IPR000014">
    <property type="entry name" value="PAS"/>
</dbReference>
<dbReference type="SUPFAM" id="SSF55874">
    <property type="entry name" value="ATPase domain of HSP90 chaperone/DNA topoisomerase II/histidine kinase"/>
    <property type="match status" value="1"/>
</dbReference>
<evidence type="ECO:0000256" key="4">
    <source>
        <dbReference type="ARBA" id="ARBA00022475"/>
    </source>
</evidence>
<evidence type="ECO:0000256" key="12">
    <source>
        <dbReference type="SAM" id="Phobius"/>
    </source>
</evidence>
<dbReference type="InterPro" id="IPR003661">
    <property type="entry name" value="HisK_dim/P_dom"/>
</dbReference>
<dbReference type="GO" id="GO:0000155">
    <property type="term" value="F:phosphorelay sensor kinase activity"/>
    <property type="evidence" value="ECO:0007669"/>
    <property type="project" value="InterPro"/>
</dbReference>
<dbReference type="Pfam" id="PF00512">
    <property type="entry name" value="HisKA"/>
    <property type="match status" value="1"/>
</dbReference>
<dbReference type="Proteomes" id="UP000092024">
    <property type="component" value="Unassembled WGS sequence"/>
</dbReference>
<keyword evidence="18" id="KW-1185">Reference proteome</keyword>
<dbReference type="PRINTS" id="PR00344">
    <property type="entry name" value="BCTRLSENSOR"/>
</dbReference>
<dbReference type="SMART" id="SM00091">
    <property type="entry name" value="PAS"/>
    <property type="match status" value="1"/>
</dbReference>
<dbReference type="NCBIfam" id="TIGR00229">
    <property type="entry name" value="sensory_box"/>
    <property type="match status" value="1"/>
</dbReference>
<feature type="domain" description="PAC" evidence="15">
    <location>
        <begin position="482"/>
        <end position="536"/>
    </location>
</feature>
<dbReference type="Pfam" id="PF08448">
    <property type="entry name" value="PAS_4"/>
    <property type="match status" value="1"/>
</dbReference>
<dbReference type="Gene3D" id="3.30.450.20">
    <property type="entry name" value="PAS domain"/>
    <property type="match status" value="1"/>
</dbReference>
<dbReference type="RefSeq" id="WP_068680143.1">
    <property type="nucleotide sequence ID" value="NZ_LYPA01000031.1"/>
</dbReference>
<keyword evidence="9" id="KW-0067">ATP-binding</keyword>
<dbReference type="SMART" id="SM00387">
    <property type="entry name" value="HATPase_c"/>
    <property type="match status" value="1"/>
</dbReference>
<evidence type="ECO:0000256" key="8">
    <source>
        <dbReference type="ARBA" id="ARBA00022777"/>
    </source>
</evidence>
<dbReference type="AlphaFoldDB" id="A0A1A5YQ94"/>
<feature type="transmembrane region" description="Helical" evidence="12">
    <location>
        <begin position="325"/>
        <end position="351"/>
    </location>
</feature>
<evidence type="ECO:0000256" key="7">
    <source>
        <dbReference type="ARBA" id="ARBA00022741"/>
    </source>
</evidence>
<feature type="domain" description="HAMP" evidence="16">
    <location>
        <begin position="348"/>
        <end position="400"/>
    </location>
</feature>
<dbReference type="PANTHER" id="PTHR43065:SF34">
    <property type="entry name" value="SPORULATION KINASE A"/>
    <property type="match status" value="1"/>
</dbReference>
<feature type="domain" description="Histidine kinase" evidence="13">
    <location>
        <begin position="549"/>
        <end position="754"/>
    </location>
</feature>
<comment type="caution">
    <text evidence="17">The sequence shown here is derived from an EMBL/GenBank/DDBJ whole genome shotgun (WGS) entry which is preliminary data.</text>
</comment>
<dbReference type="SMART" id="SM00388">
    <property type="entry name" value="HisKA"/>
    <property type="match status" value="1"/>
</dbReference>
<dbReference type="InterPro" id="IPR003660">
    <property type="entry name" value="HAMP_dom"/>
</dbReference>
<sequence length="756" mass="84869">MSIKAKLSASISLIVAFILMLNMIFIYISAKHTQSEGIEQQLQTIAKQLAVSIENFQHSRETMEYELARELRLAALVAKDRLSPDIADVTNEQLEALRDDLKLNDITLWQRIDGKNISVMSTNPDEIGLKSEAWDYWDTAFHQLFNLQQVQVDYGISMDHYWSGPINYAASNPDQINKWGYYYDGTANYMINTIMDTNNLQYDLVNGTNAVIEKMLSLHPSILEISGFSPEFFGKKRIIKMKKGVPIYNLDVRDVPFGTYTYSNTAEDSVYIQNVLENETVQTIKFQHEGIEVRRSFIPIPSDKPYVIGVAFSEEILGQPLRRELLTYGLISIALVLLTMAASYFIAGYMLRSLRQIMDKVTAIANGNFRETIIIRNKDELGSLADRVNVMGSNLDQYTTRLKDAAAELQNTKQYLESFVGHTSDAIHVVDLDGHITQVNKAFVSMFGWSEKEVMDKPPPNIPVDELTDYEQLMDEVLQGGTASDFETVRFTKDGRLIDVSMTVSPIRDEQEHIVAVATITRNITSRKQAEEMLRRSEKLSVVGQLAAGVAHEIRNPLTTLVGFVQLQKTTGQLSDENLDLMLEELDRINMIVSEFLVLAKPQANRYEYVLPGELIKDIMLLLDSEARKNNVCMSLALPETPIGLKGVANQLKQVFVNVIKNGIEAMQDGGRLQIELKPLDDEEVAIIFSDQGSGIAEDDLARLGEPFFSTKEGGNGLGIMVSQQIIANHRGVIRFKSSPGEGTRVEIVLPIQNES</sequence>
<dbReference type="PANTHER" id="PTHR43065">
    <property type="entry name" value="SENSOR HISTIDINE KINASE"/>
    <property type="match status" value="1"/>
</dbReference>
<comment type="subcellular location">
    <subcellularLocation>
        <location evidence="2">Cell membrane</location>
        <topology evidence="2">Multi-pass membrane protein</topology>
    </subcellularLocation>
</comment>
<keyword evidence="12" id="KW-1133">Transmembrane helix</keyword>
<dbReference type="EC" id="2.7.13.3" evidence="3"/>
<feature type="domain" description="PAS" evidence="14">
    <location>
        <begin position="412"/>
        <end position="481"/>
    </location>
</feature>
<dbReference type="SUPFAM" id="SSF55785">
    <property type="entry name" value="PYP-like sensor domain (PAS domain)"/>
    <property type="match status" value="1"/>
</dbReference>
<reference evidence="17 18" key="1">
    <citation type="submission" date="2016-05" db="EMBL/GenBank/DDBJ databases">
        <title>Paenibacillus oryzae. sp. nov., isolated from the rice root.</title>
        <authorList>
            <person name="Zhang J."/>
            <person name="Zhang X."/>
        </authorList>
    </citation>
    <scope>NUCLEOTIDE SEQUENCE [LARGE SCALE GENOMIC DNA]</scope>
    <source>
        <strain evidence="17 18">1DrF-4</strain>
    </source>
</reference>
<dbReference type="InterPro" id="IPR005467">
    <property type="entry name" value="His_kinase_dom"/>
</dbReference>
<evidence type="ECO:0000256" key="11">
    <source>
        <dbReference type="ARBA" id="ARBA00023136"/>
    </source>
</evidence>
<dbReference type="InterPro" id="IPR013656">
    <property type="entry name" value="PAS_4"/>
</dbReference>
<evidence type="ECO:0000256" key="9">
    <source>
        <dbReference type="ARBA" id="ARBA00022840"/>
    </source>
</evidence>
<keyword evidence="5" id="KW-0597">Phosphoprotein</keyword>
<dbReference type="PROSITE" id="PS50885">
    <property type="entry name" value="HAMP"/>
    <property type="match status" value="1"/>
</dbReference>
<dbReference type="InterPro" id="IPR035965">
    <property type="entry name" value="PAS-like_dom_sf"/>
</dbReference>
<dbReference type="InterPro" id="IPR003594">
    <property type="entry name" value="HATPase_dom"/>
</dbReference>
<dbReference type="STRING" id="1844972.A7K91_08595"/>
<keyword evidence="10" id="KW-0902">Two-component regulatory system</keyword>
<dbReference type="SMART" id="SM00304">
    <property type="entry name" value="HAMP"/>
    <property type="match status" value="1"/>
</dbReference>
<dbReference type="SUPFAM" id="SSF47384">
    <property type="entry name" value="Homodimeric domain of signal transducing histidine kinase"/>
    <property type="match status" value="1"/>
</dbReference>
<keyword evidence="7" id="KW-0547">Nucleotide-binding</keyword>
<dbReference type="InterPro" id="IPR004358">
    <property type="entry name" value="Sig_transdc_His_kin-like_C"/>
</dbReference>
<protein>
    <recommendedName>
        <fullName evidence="3">histidine kinase</fullName>
        <ecNumber evidence="3">2.7.13.3</ecNumber>
    </recommendedName>
</protein>
<organism evidence="17 18">
    <name type="scientific">Paenibacillus oryzae</name>
    <dbReference type="NCBI Taxonomy" id="1844972"/>
    <lineage>
        <taxon>Bacteria</taxon>
        <taxon>Bacillati</taxon>
        <taxon>Bacillota</taxon>
        <taxon>Bacilli</taxon>
        <taxon>Bacillales</taxon>
        <taxon>Paenibacillaceae</taxon>
        <taxon>Paenibacillus</taxon>
    </lineage>
</organism>
<evidence type="ECO:0000256" key="6">
    <source>
        <dbReference type="ARBA" id="ARBA00022679"/>
    </source>
</evidence>
<dbReference type="EMBL" id="LYPA01000031">
    <property type="protein sequence ID" value="OBR67781.1"/>
    <property type="molecule type" value="Genomic_DNA"/>
</dbReference>
<proteinExistence type="predicted"/>